<dbReference type="Proteomes" id="UP000824469">
    <property type="component" value="Unassembled WGS sequence"/>
</dbReference>
<organism evidence="1 2">
    <name type="scientific">Taxus chinensis</name>
    <name type="common">Chinese yew</name>
    <name type="synonym">Taxus wallichiana var. chinensis</name>
    <dbReference type="NCBI Taxonomy" id="29808"/>
    <lineage>
        <taxon>Eukaryota</taxon>
        <taxon>Viridiplantae</taxon>
        <taxon>Streptophyta</taxon>
        <taxon>Embryophyta</taxon>
        <taxon>Tracheophyta</taxon>
        <taxon>Spermatophyta</taxon>
        <taxon>Pinopsida</taxon>
        <taxon>Pinidae</taxon>
        <taxon>Conifers II</taxon>
        <taxon>Cupressales</taxon>
        <taxon>Taxaceae</taxon>
        <taxon>Taxus</taxon>
    </lineage>
</organism>
<dbReference type="AlphaFoldDB" id="A0AA38L967"/>
<dbReference type="EMBL" id="JAHRHJ020000006">
    <property type="protein sequence ID" value="KAH9312635.1"/>
    <property type="molecule type" value="Genomic_DNA"/>
</dbReference>
<evidence type="ECO:0000313" key="1">
    <source>
        <dbReference type="EMBL" id="KAH9312635.1"/>
    </source>
</evidence>
<gene>
    <name evidence="1" type="ORF">KI387_027670</name>
</gene>
<feature type="non-terminal residue" evidence="1">
    <location>
        <position position="78"/>
    </location>
</feature>
<evidence type="ECO:0000313" key="2">
    <source>
        <dbReference type="Proteomes" id="UP000824469"/>
    </source>
</evidence>
<name>A0AA38L967_TAXCH</name>
<keyword evidence="2" id="KW-1185">Reference proteome</keyword>
<comment type="caution">
    <text evidence="1">The sequence shown here is derived from an EMBL/GenBank/DDBJ whole genome shotgun (WGS) entry which is preliminary data.</text>
</comment>
<protein>
    <submittedName>
        <fullName evidence="1">Uncharacterized protein</fullName>
    </submittedName>
</protein>
<accession>A0AA38L967</accession>
<sequence length="78" mass="8662">IDVGGYGCQTKVNDDMLISSHAKKKFIGTYSMIKISNIQFTLSSTTCILPNLSNIHFLVNAHELKSPKDLTLHPLFLV</sequence>
<reference evidence="1 2" key="1">
    <citation type="journal article" date="2021" name="Nat. Plants">
        <title>The Taxus genome provides insights into paclitaxel biosynthesis.</title>
        <authorList>
            <person name="Xiong X."/>
            <person name="Gou J."/>
            <person name="Liao Q."/>
            <person name="Li Y."/>
            <person name="Zhou Q."/>
            <person name="Bi G."/>
            <person name="Li C."/>
            <person name="Du R."/>
            <person name="Wang X."/>
            <person name="Sun T."/>
            <person name="Guo L."/>
            <person name="Liang H."/>
            <person name="Lu P."/>
            <person name="Wu Y."/>
            <person name="Zhang Z."/>
            <person name="Ro D.K."/>
            <person name="Shang Y."/>
            <person name="Huang S."/>
            <person name="Yan J."/>
        </authorList>
    </citation>
    <scope>NUCLEOTIDE SEQUENCE [LARGE SCALE GENOMIC DNA]</scope>
    <source>
        <strain evidence="1">Ta-2019</strain>
    </source>
</reference>
<proteinExistence type="predicted"/>
<feature type="non-terminal residue" evidence="1">
    <location>
        <position position="1"/>
    </location>
</feature>